<dbReference type="InterPro" id="IPR052022">
    <property type="entry name" value="26kDa_periplasmic_antigen"/>
</dbReference>
<dbReference type="PANTHER" id="PTHR34387">
    <property type="entry name" value="SLR1258 PROTEIN"/>
    <property type="match status" value="1"/>
</dbReference>
<feature type="chain" id="PRO_5017250505" evidence="1">
    <location>
        <begin position="24"/>
        <end position="238"/>
    </location>
</feature>
<reference evidence="3" key="1">
    <citation type="submission" date="2018-08" db="EMBL/GenBank/DDBJ databases">
        <title>Mucilaginibacter sp. MYSH2.</title>
        <authorList>
            <person name="Seo T."/>
        </authorList>
    </citation>
    <scope>NUCLEOTIDE SEQUENCE [LARGE SCALE GENOMIC DNA]</scope>
    <source>
        <strain evidence="3">KIRAN</strain>
    </source>
</reference>
<evidence type="ECO:0000313" key="2">
    <source>
        <dbReference type="EMBL" id="RIJ42031.1"/>
    </source>
</evidence>
<dbReference type="InterPro" id="IPR007497">
    <property type="entry name" value="SIMPL/DUF541"/>
</dbReference>
<keyword evidence="3" id="KW-1185">Reference proteome</keyword>
<dbReference type="Gene3D" id="3.30.110.170">
    <property type="entry name" value="Protein of unknown function (DUF541), domain 1"/>
    <property type="match status" value="1"/>
</dbReference>
<evidence type="ECO:0000313" key="3">
    <source>
        <dbReference type="Proteomes" id="UP000266005"/>
    </source>
</evidence>
<dbReference type="PANTHER" id="PTHR34387:SF1">
    <property type="entry name" value="PERIPLASMIC IMMUNOGENIC PROTEIN"/>
    <property type="match status" value="1"/>
</dbReference>
<name>A0A399SFW9_9BACT</name>
<dbReference type="Pfam" id="PF04402">
    <property type="entry name" value="SIMPL"/>
    <property type="match status" value="1"/>
</dbReference>
<protein>
    <submittedName>
        <fullName evidence="2">DUF541 domain-containing protein</fullName>
    </submittedName>
</protein>
<dbReference type="RefSeq" id="WP_119431775.1">
    <property type="nucleotide sequence ID" value="NZ_QWGE01000002.1"/>
</dbReference>
<dbReference type="EMBL" id="QWGE01000002">
    <property type="protein sequence ID" value="RIJ42031.1"/>
    <property type="molecule type" value="Genomic_DNA"/>
</dbReference>
<evidence type="ECO:0000256" key="1">
    <source>
        <dbReference type="SAM" id="SignalP"/>
    </source>
</evidence>
<proteinExistence type="predicted"/>
<dbReference type="Proteomes" id="UP000266005">
    <property type="component" value="Unassembled WGS sequence"/>
</dbReference>
<accession>A0A399SFW9</accession>
<comment type="caution">
    <text evidence="2">The sequence shown here is derived from an EMBL/GenBank/DDBJ whole genome shotgun (WGS) entry which is preliminary data.</text>
</comment>
<organism evidence="2 3">
    <name type="scientific">Pontibacter oryzae</name>
    <dbReference type="NCBI Taxonomy" id="2304593"/>
    <lineage>
        <taxon>Bacteria</taxon>
        <taxon>Pseudomonadati</taxon>
        <taxon>Bacteroidota</taxon>
        <taxon>Cytophagia</taxon>
        <taxon>Cytophagales</taxon>
        <taxon>Hymenobacteraceae</taxon>
        <taxon>Pontibacter</taxon>
    </lineage>
</organism>
<sequence>MKKTNLLLFLVMLLATAAFSAQAQQAQLPPLVNVSGIGEVKVQPNEVLVNLGVETREKTLDAARKETDKKAAAIINYLKKQGIDAKDIQTSYVTLQPIYNSGEYGRTSPDFYQAQKNMTVRIKKIEKFDATLSGLYEIGANHVNGVQFQVSDVEKYKTEARKKAVANAREKANLLTSELGAKLGRVYAISESGGNGGPRPMYKMAMMESASYDSSGGSSIAGGEIVITANVDVSFVID</sequence>
<gene>
    <name evidence="2" type="ORF">D1627_08525</name>
</gene>
<dbReference type="OrthoDB" id="6021921at2"/>
<keyword evidence="1" id="KW-0732">Signal</keyword>
<feature type="signal peptide" evidence="1">
    <location>
        <begin position="1"/>
        <end position="23"/>
    </location>
</feature>
<dbReference type="AlphaFoldDB" id="A0A399SFW9"/>
<dbReference type="GO" id="GO:0006974">
    <property type="term" value="P:DNA damage response"/>
    <property type="evidence" value="ECO:0007669"/>
    <property type="project" value="TreeGrafter"/>
</dbReference>
<dbReference type="Gene3D" id="3.30.70.2970">
    <property type="entry name" value="Protein of unknown function (DUF541), domain 2"/>
    <property type="match status" value="1"/>
</dbReference>